<feature type="compositionally biased region" description="Basic and acidic residues" evidence="1">
    <location>
        <begin position="377"/>
        <end position="393"/>
    </location>
</feature>
<accession>A0ABQ9WT65</accession>
<dbReference type="Proteomes" id="UP001281761">
    <property type="component" value="Unassembled WGS sequence"/>
</dbReference>
<sequence>MSLGLPRLRHPIPIRNGGITYSPNIVAFGTIATSRAWGFDLFVAVSSGKFESDFLEVIIPVIADLSIMTKRVNQMLCITFVLRPSKIRKISSQITLRSHLQSISIQFSANIVTFSSYQQHNSTLRFNIQPQSQSRQLSSKEIKYLTPVTKSNHTIRLVYQTSLDSNSEINKESTHRTKRTKVKQDNVSNTDLKRWFLPQQSSFLVIRECPPNSTPNLRKKTNKSRNKSNSEQQNNSIHSLREPEAKLTDSSFNQTTNTFQDGSTIDSEDESFINALQDVSTTPHAVPPSMQASDLESMVSFSSNSQLKGDGRAAPILITLESIQNGECLILENGRIVKSMSRLNSSISHASSMRWSVSSHSQEGEKLLQEHPSLSKYVERKDSKANTTRKTESESEELDWSDIDDAEDVDETDSFGEFMADNDTKDSTLANTHTTHSPIQSPAVHSLSGGGPSMEYSAHFPSVAKLKKSPSHGRTNTATSITLSLATSANLVMGLRRWMEGAKTKVATEKDHEAKEIKLEKVDEDDEDSFFSDEDIDIAAVRAGKFSKAQTQPLSLPQTGIQFALNPRGSMKGKTQPITANRDSPKADDLDFEESDDDNFFLDRAEAENQPVFDAVANRWVARGRVPQAEDDDADDAWLFEDDDDVFVPDRYTGTTDFELGAETEEKMKKRRIDWEEFGGKFGIDETDIQKYIEASFEVLVSDNRRQLDVRKALSDNEF</sequence>
<feature type="compositionally biased region" description="Basic residues" evidence="1">
    <location>
        <begin position="217"/>
        <end position="226"/>
    </location>
</feature>
<evidence type="ECO:0000313" key="2">
    <source>
        <dbReference type="EMBL" id="KAK2942694.1"/>
    </source>
</evidence>
<gene>
    <name evidence="2" type="ORF">BLNAU_22391</name>
</gene>
<feature type="region of interest" description="Disordered" evidence="1">
    <location>
        <begin position="567"/>
        <end position="592"/>
    </location>
</feature>
<feature type="compositionally biased region" description="Polar residues" evidence="1">
    <location>
        <begin position="427"/>
        <end position="440"/>
    </location>
</feature>
<organism evidence="2 3">
    <name type="scientific">Blattamonas nauphoetae</name>
    <dbReference type="NCBI Taxonomy" id="2049346"/>
    <lineage>
        <taxon>Eukaryota</taxon>
        <taxon>Metamonada</taxon>
        <taxon>Preaxostyla</taxon>
        <taxon>Oxymonadida</taxon>
        <taxon>Blattamonas</taxon>
    </lineage>
</organism>
<reference evidence="2 3" key="1">
    <citation type="journal article" date="2022" name="bioRxiv">
        <title>Genomics of Preaxostyla Flagellates Illuminates Evolutionary Transitions and the Path Towards Mitochondrial Loss.</title>
        <authorList>
            <person name="Novak L.V.F."/>
            <person name="Treitli S.C."/>
            <person name="Pyrih J."/>
            <person name="Halakuc P."/>
            <person name="Pipaliya S.V."/>
            <person name="Vacek V."/>
            <person name="Brzon O."/>
            <person name="Soukal P."/>
            <person name="Eme L."/>
            <person name="Dacks J.B."/>
            <person name="Karnkowska A."/>
            <person name="Elias M."/>
            <person name="Hampl V."/>
        </authorList>
    </citation>
    <scope>NUCLEOTIDE SEQUENCE [LARGE SCALE GENOMIC DNA]</scope>
    <source>
        <strain evidence="2">NAU3</strain>
        <tissue evidence="2">Gut</tissue>
    </source>
</reference>
<evidence type="ECO:0000313" key="3">
    <source>
        <dbReference type="Proteomes" id="UP001281761"/>
    </source>
</evidence>
<feature type="region of interest" description="Disordered" evidence="1">
    <location>
        <begin position="166"/>
        <end position="185"/>
    </location>
</feature>
<evidence type="ECO:0000256" key="1">
    <source>
        <dbReference type="SAM" id="MobiDB-lite"/>
    </source>
</evidence>
<feature type="region of interest" description="Disordered" evidence="1">
    <location>
        <begin position="361"/>
        <end position="451"/>
    </location>
</feature>
<keyword evidence="3" id="KW-1185">Reference proteome</keyword>
<feature type="compositionally biased region" description="Acidic residues" evidence="1">
    <location>
        <begin position="394"/>
        <end position="414"/>
    </location>
</feature>
<proteinExistence type="predicted"/>
<feature type="region of interest" description="Disordered" evidence="1">
    <location>
        <begin position="207"/>
        <end position="265"/>
    </location>
</feature>
<protein>
    <submittedName>
        <fullName evidence="2">Uncharacterized protein</fullName>
    </submittedName>
</protein>
<dbReference type="EMBL" id="JARBJD010000389">
    <property type="protein sequence ID" value="KAK2942694.1"/>
    <property type="molecule type" value="Genomic_DNA"/>
</dbReference>
<comment type="caution">
    <text evidence="2">The sequence shown here is derived from an EMBL/GenBank/DDBJ whole genome shotgun (WGS) entry which is preliminary data.</text>
</comment>
<name>A0ABQ9WT65_9EUKA</name>
<feature type="compositionally biased region" description="Polar residues" evidence="1">
    <location>
        <begin position="248"/>
        <end position="265"/>
    </location>
</feature>